<feature type="transmembrane region" description="Helical" evidence="5">
    <location>
        <begin position="250"/>
        <end position="268"/>
    </location>
</feature>
<evidence type="ECO:0000256" key="4">
    <source>
        <dbReference type="ARBA" id="ARBA00023136"/>
    </source>
</evidence>
<reference evidence="7 8" key="1">
    <citation type="submission" date="2018-01" db="EMBL/GenBank/DDBJ databases">
        <title>Genome sequence of a Cantenovulum-like bacteria.</title>
        <authorList>
            <person name="Tan W.R."/>
            <person name="Lau N.-S."/>
            <person name="Go F."/>
            <person name="Amirul A.-A.A."/>
        </authorList>
    </citation>
    <scope>NUCLEOTIDE SEQUENCE [LARGE SCALE GENOMIC DNA]</scope>
    <source>
        <strain evidence="7 8">CCB-QB4</strain>
    </source>
</reference>
<evidence type="ECO:0000313" key="8">
    <source>
        <dbReference type="Proteomes" id="UP000244441"/>
    </source>
</evidence>
<evidence type="ECO:0000256" key="3">
    <source>
        <dbReference type="ARBA" id="ARBA00022989"/>
    </source>
</evidence>
<evidence type="ECO:0000256" key="1">
    <source>
        <dbReference type="ARBA" id="ARBA00004141"/>
    </source>
</evidence>
<evidence type="ECO:0000313" key="7">
    <source>
        <dbReference type="EMBL" id="AWB67760.1"/>
    </source>
</evidence>
<sequence length="403" mass="44828">MIKAIYFKELKELIRDKKTLVFIIALPLFIFPALFGTITFFAAKTVKQEQTRVLSYYIANAEQAPAFVKLFNDESGFKAYQPEQGMTSKADWETLVRSGKVDFVLEVGNVFAKRLSEHQQSEWHLHFNNAELTSSVWRRVNRVIKQYNQQLTSEKLNALGLAQEQHQGLIQPIHLVKVDIAKAKESLGTKLGGMISYILLPLCLMGAMYPAIDLGAGEKEKGTLESLLIAPVTSLELVLGKMLTIMTTSFLSGVMALVSLGLWGFIFAQAMAVEAVSKVVGTLGLVDLGLALIMLIPLILFFSALVLSISIYARSYKEAQNYMAPLSFLVFAPLIIAMLPGINLDWQWAMVPITNIALAIKEILKGGFDWALISFIWLGQLLVSGVLVAFTAIWFRKEAVLFR</sequence>
<dbReference type="RefSeq" id="WP_108603829.1">
    <property type="nucleotide sequence ID" value="NZ_CP026604.1"/>
</dbReference>
<dbReference type="PANTHER" id="PTHR43471">
    <property type="entry name" value="ABC TRANSPORTER PERMEASE"/>
    <property type="match status" value="1"/>
</dbReference>
<gene>
    <name evidence="7" type="ORF">C2869_15575</name>
</gene>
<dbReference type="OrthoDB" id="5486437at2"/>
<dbReference type="GO" id="GO:0016020">
    <property type="term" value="C:membrane"/>
    <property type="evidence" value="ECO:0007669"/>
    <property type="project" value="UniProtKB-SubCell"/>
</dbReference>
<dbReference type="InterPro" id="IPR013525">
    <property type="entry name" value="ABC2_TM"/>
</dbReference>
<evidence type="ECO:0000256" key="2">
    <source>
        <dbReference type="ARBA" id="ARBA00022692"/>
    </source>
</evidence>
<evidence type="ECO:0000256" key="5">
    <source>
        <dbReference type="SAM" id="Phobius"/>
    </source>
</evidence>
<evidence type="ECO:0000259" key="6">
    <source>
        <dbReference type="Pfam" id="PF12698"/>
    </source>
</evidence>
<dbReference type="EMBL" id="CP026604">
    <property type="protein sequence ID" value="AWB67760.1"/>
    <property type="molecule type" value="Genomic_DNA"/>
</dbReference>
<feature type="domain" description="ABC-2 type transporter transmembrane" evidence="6">
    <location>
        <begin position="17"/>
        <end position="393"/>
    </location>
</feature>
<organism evidence="7 8">
    <name type="scientific">Saccharobesus litoralis</name>
    <dbReference type="NCBI Taxonomy" id="2172099"/>
    <lineage>
        <taxon>Bacteria</taxon>
        <taxon>Pseudomonadati</taxon>
        <taxon>Pseudomonadota</taxon>
        <taxon>Gammaproteobacteria</taxon>
        <taxon>Alteromonadales</taxon>
        <taxon>Alteromonadaceae</taxon>
        <taxon>Saccharobesus</taxon>
    </lineage>
</organism>
<feature type="transmembrane region" description="Helical" evidence="5">
    <location>
        <begin position="288"/>
        <end position="312"/>
    </location>
</feature>
<comment type="subcellular location">
    <subcellularLocation>
        <location evidence="1">Membrane</location>
        <topology evidence="1">Multi-pass membrane protein</topology>
    </subcellularLocation>
</comment>
<accession>A0A2S0VUI5</accession>
<dbReference type="KEGG" id="cate:C2869_15575"/>
<dbReference type="Proteomes" id="UP000244441">
    <property type="component" value="Chromosome"/>
</dbReference>
<feature type="transmembrane region" description="Helical" evidence="5">
    <location>
        <begin position="324"/>
        <end position="342"/>
    </location>
</feature>
<dbReference type="AlphaFoldDB" id="A0A2S0VUI5"/>
<name>A0A2S0VUI5_9ALTE</name>
<protein>
    <submittedName>
        <fullName evidence="7">ABC transporter permease</fullName>
    </submittedName>
</protein>
<dbReference type="GO" id="GO:0140359">
    <property type="term" value="F:ABC-type transporter activity"/>
    <property type="evidence" value="ECO:0007669"/>
    <property type="project" value="InterPro"/>
</dbReference>
<keyword evidence="8" id="KW-1185">Reference proteome</keyword>
<keyword evidence="4 5" id="KW-0472">Membrane</keyword>
<keyword evidence="3 5" id="KW-1133">Transmembrane helix</keyword>
<keyword evidence="2 5" id="KW-0812">Transmembrane</keyword>
<feature type="transmembrane region" description="Helical" evidence="5">
    <location>
        <begin position="20"/>
        <end position="43"/>
    </location>
</feature>
<proteinExistence type="predicted"/>
<feature type="transmembrane region" description="Helical" evidence="5">
    <location>
        <begin position="370"/>
        <end position="395"/>
    </location>
</feature>
<dbReference type="PANTHER" id="PTHR43471:SF3">
    <property type="entry name" value="ABC TRANSPORTER PERMEASE PROTEIN NATB"/>
    <property type="match status" value="1"/>
</dbReference>
<dbReference type="Pfam" id="PF12698">
    <property type="entry name" value="ABC2_membrane_3"/>
    <property type="match status" value="1"/>
</dbReference>